<sequence length="53" mass="5154">VLTFASATLLVAQGNLGQPEPFPAPGDPLPAPAAVPKPLPAPAVAPKPPPAPV</sequence>
<feature type="non-terminal residue" evidence="2">
    <location>
        <position position="53"/>
    </location>
</feature>
<dbReference type="AlphaFoldDB" id="A0A382EYS8"/>
<feature type="non-terminal residue" evidence="2">
    <location>
        <position position="1"/>
    </location>
</feature>
<gene>
    <name evidence="2" type="ORF">METZ01_LOCUS208429</name>
</gene>
<organism evidence="2">
    <name type="scientific">marine metagenome</name>
    <dbReference type="NCBI Taxonomy" id="408172"/>
    <lineage>
        <taxon>unclassified sequences</taxon>
        <taxon>metagenomes</taxon>
        <taxon>ecological metagenomes</taxon>
    </lineage>
</organism>
<name>A0A382EYS8_9ZZZZ</name>
<protein>
    <submittedName>
        <fullName evidence="2">Uncharacterized protein</fullName>
    </submittedName>
</protein>
<dbReference type="EMBL" id="UINC01046941">
    <property type="protein sequence ID" value="SVB55575.1"/>
    <property type="molecule type" value="Genomic_DNA"/>
</dbReference>
<evidence type="ECO:0000256" key="1">
    <source>
        <dbReference type="SAM" id="MobiDB-lite"/>
    </source>
</evidence>
<reference evidence="2" key="1">
    <citation type="submission" date="2018-05" db="EMBL/GenBank/DDBJ databases">
        <authorList>
            <person name="Lanie J.A."/>
            <person name="Ng W.-L."/>
            <person name="Kazmierczak K.M."/>
            <person name="Andrzejewski T.M."/>
            <person name="Davidsen T.M."/>
            <person name="Wayne K.J."/>
            <person name="Tettelin H."/>
            <person name="Glass J.I."/>
            <person name="Rusch D."/>
            <person name="Podicherti R."/>
            <person name="Tsui H.-C.T."/>
            <person name="Winkler M.E."/>
        </authorList>
    </citation>
    <scope>NUCLEOTIDE SEQUENCE</scope>
</reference>
<evidence type="ECO:0000313" key="2">
    <source>
        <dbReference type="EMBL" id="SVB55575.1"/>
    </source>
</evidence>
<feature type="compositionally biased region" description="Pro residues" evidence="1">
    <location>
        <begin position="20"/>
        <end position="53"/>
    </location>
</feature>
<accession>A0A382EYS8</accession>
<proteinExistence type="predicted"/>
<feature type="region of interest" description="Disordered" evidence="1">
    <location>
        <begin position="15"/>
        <end position="53"/>
    </location>
</feature>